<dbReference type="EMBL" id="AWTT01000008">
    <property type="protein sequence ID" value="KIS03877.1"/>
    <property type="molecule type" value="Genomic_DNA"/>
</dbReference>
<dbReference type="HAMAP" id="MF_01813">
    <property type="entry name" value="MenG_UbiE_methyltr"/>
    <property type="match status" value="1"/>
</dbReference>
<dbReference type="SUPFAM" id="SSF53335">
    <property type="entry name" value="S-adenosyl-L-methionine-dependent methyltransferases"/>
    <property type="match status" value="1"/>
</dbReference>
<dbReference type="NCBIfam" id="TIGR01934">
    <property type="entry name" value="MenG_MenH_UbiE"/>
    <property type="match status" value="1"/>
</dbReference>
<dbReference type="OrthoDB" id="9808140at2"/>
<dbReference type="GO" id="GO:0043770">
    <property type="term" value="F:demethylmenaquinone methyltransferase activity"/>
    <property type="evidence" value="ECO:0007669"/>
    <property type="project" value="UniProtKB-UniRule"/>
</dbReference>
<dbReference type="RefSeq" id="WP_044010240.1">
    <property type="nucleotide sequence ID" value="NZ_AWTT01000008.1"/>
</dbReference>
<evidence type="ECO:0000256" key="3">
    <source>
        <dbReference type="ARBA" id="ARBA00022679"/>
    </source>
</evidence>
<dbReference type="EC" id="2.1.1.163" evidence="6"/>
<keyword evidence="4 6" id="KW-0949">S-adenosyl-L-methionine</keyword>
<dbReference type="InterPro" id="IPR029063">
    <property type="entry name" value="SAM-dependent_MTases_sf"/>
</dbReference>
<evidence type="ECO:0000256" key="1">
    <source>
        <dbReference type="ARBA" id="ARBA00022428"/>
    </source>
</evidence>
<dbReference type="PANTHER" id="PTHR43591">
    <property type="entry name" value="METHYLTRANSFERASE"/>
    <property type="match status" value="1"/>
</dbReference>
<comment type="catalytic activity">
    <reaction evidence="6">
        <text>a 2-demethylmenaquinol + S-adenosyl-L-methionine = a menaquinol + S-adenosyl-L-homocysteine + H(+)</text>
        <dbReference type="Rhea" id="RHEA:42640"/>
        <dbReference type="Rhea" id="RHEA-COMP:9539"/>
        <dbReference type="Rhea" id="RHEA-COMP:9563"/>
        <dbReference type="ChEBI" id="CHEBI:15378"/>
        <dbReference type="ChEBI" id="CHEBI:18151"/>
        <dbReference type="ChEBI" id="CHEBI:55437"/>
        <dbReference type="ChEBI" id="CHEBI:57856"/>
        <dbReference type="ChEBI" id="CHEBI:59789"/>
        <dbReference type="EC" id="2.1.1.163"/>
    </reaction>
</comment>
<keyword evidence="3 6" id="KW-0808">Transferase</keyword>
<dbReference type="GO" id="GO:0032259">
    <property type="term" value="P:methylation"/>
    <property type="evidence" value="ECO:0007669"/>
    <property type="project" value="UniProtKB-KW"/>
</dbReference>
<keyword evidence="8" id="KW-1185">Reference proteome</keyword>
<dbReference type="NCBIfam" id="NF001244">
    <property type="entry name" value="PRK00216.1-5"/>
    <property type="match status" value="1"/>
</dbReference>
<dbReference type="FunFam" id="3.40.50.150:FF:000086">
    <property type="entry name" value="Demethylmenaquinone methyltransferase"/>
    <property type="match status" value="1"/>
</dbReference>
<dbReference type="PROSITE" id="PS01183">
    <property type="entry name" value="UBIE_1"/>
    <property type="match status" value="1"/>
</dbReference>
<dbReference type="Pfam" id="PF01209">
    <property type="entry name" value="Ubie_methyltran"/>
    <property type="match status" value="1"/>
</dbReference>
<comment type="function">
    <text evidence="5 6">Methyltransferase required for the conversion of demethylmenaquinol (DMKH2) to menaquinol (MKH2).</text>
</comment>
<dbReference type="AlphaFoldDB" id="A0A0D1A828"/>
<accession>A0A0D1A828</accession>
<dbReference type="UniPathway" id="UPA00079">
    <property type="reaction ID" value="UER00169"/>
</dbReference>
<feature type="binding site" evidence="6">
    <location>
        <begin position="107"/>
        <end position="108"/>
    </location>
    <ligand>
        <name>S-adenosyl-L-methionine</name>
        <dbReference type="ChEBI" id="CHEBI:59789"/>
    </ligand>
</feature>
<name>A0A0D1A828_9LACO</name>
<dbReference type="PROSITE" id="PS51608">
    <property type="entry name" value="SAM_MT_UBIE"/>
    <property type="match status" value="1"/>
</dbReference>
<evidence type="ECO:0000256" key="2">
    <source>
        <dbReference type="ARBA" id="ARBA00022603"/>
    </source>
</evidence>
<comment type="caution">
    <text evidence="6">Lacks conserved residue(s) required for the propagation of feature annotation.</text>
</comment>
<dbReference type="NCBIfam" id="NF001243">
    <property type="entry name" value="PRK00216.1-4"/>
    <property type="match status" value="1"/>
</dbReference>
<keyword evidence="2 6" id="KW-0489">Methyltransferase</keyword>
<dbReference type="STRING" id="1335616.WDC_0524"/>
<evidence type="ECO:0000256" key="4">
    <source>
        <dbReference type="ARBA" id="ARBA00022691"/>
    </source>
</evidence>
<dbReference type="GO" id="GO:0009234">
    <property type="term" value="P:menaquinone biosynthetic process"/>
    <property type="evidence" value="ECO:0007669"/>
    <property type="project" value="UniProtKB-UniRule"/>
</dbReference>
<dbReference type="CDD" id="cd02440">
    <property type="entry name" value="AdoMet_MTases"/>
    <property type="match status" value="1"/>
</dbReference>
<dbReference type="InterPro" id="IPR004033">
    <property type="entry name" value="UbiE/COQ5_MeTrFase"/>
</dbReference>
<dbReference type="Proteomes" id="UP000032279">
    <property type="component" value="Unassembled WGS sequence"/>
</dbReference>
<protein>
    <recommendedName>
        <fullName evidence="6">Demethylmenaquinone methyltransferase</fullName>
        <ecNumber evidence="6">2.1.1.163</ecNumber>
    </recommendedName>
</protein>
<evidence type="ECO:0000313" key="8">
    <source>
        <dbReference type="Proteomes" id="UP000032279"/>
    </source>
</evidence>
<comment type="similarity">
    <text evidence="6">Belongs to the class I-like SAM-binding methyltransferase superfamily. MenG/UbiE family.</text>
</comment>
<comment type="caution">
    <text evidence="7">The sequence shown here is derived from an EMBL/GenBank/DDBJ whole genome shotgun (WGS) entry which is preliminary data.</text>
</comment>
<sequence>MSKQKSAQVHSIFQKIAPSYDKMNSIISLGTHHSWRQHATNLLKLRPNSHVLDVCCGTGDWTIALAQQINQTGHVTGLDFSNSMLAVAQDKIAAQQLNSKITLLQGDAMKLPFENDQFDIVTIGFGLRNVADALKTLQEMVRVLKPGGQLICLETSQPTAPVIRQGWELYFGHLVPLLGKVLVNEKQEYTYLTDSTHNFVNYNQLASMFWQVGLKQVFYRRIMLGAAAIHTGFKSLE</sequence>
<feature type="binding site" evidence="6">
    <location>
        <position position="79"/>
    </location>
    <ligand>
        <name>S-adenosyl-L-methionine</name>
        <dbReference type="ChEBI" id="CHEBI:59789"/>
    </ligand>
</feature>
<keyword evidence="1 6" id="KW-0474">Menaquinone biosynthesis</keyword>
<reference evidence="7 8" key="1">
    <citation type="submission" date="2013-08" db="EMBL/GenBank/DDBJ databases">
        <title>Lactobacillus wasatchii sp. WDC04, a late gas producing bacteria isolated from aged chedder cheese.</title>
        <authorList>
            <person name="Oberg C.J."/>
            <person name="Culumber M."/>
            <person name="McMahon D.J."/>
            <person name="Broadbent J.R."/>
            <person name="Oberg T.S."/>
            <person name="Ortaki F."/>
        </authorList>
    </citation>
    <scope>NUCLEOTIDE SEQUENCE [LARGE SCALE GENOMIC DNA]</scope>
    <source>
        <strain evidence="7 8">WDC04</strain>
    </source>
</reference>
<evidence type="ECO:0000313" key="7">
    <source>
        <dbReference type="EMBL" id="KIS03877.1"/>
    </source>
</evidence>
<feature type="binding site" evidence="6">
    <location>
        <position position="58"/>
    </location>
    <ligand>
        <name>S-adenosyl-L-methionine</name>
        <dbReference type="ChEBI" id="CHEBI:59789"/>
    </ligand>
</feature>
<dbReference type="PANTHER" id="PTHR43591:SF24">
    <property type="entry name" value="2-METHOXY-6-POLYPRENYL-1,4-BENZOQUINOL METHYLASE, MITOCHONDRIAL"/>
    <property type="match status" value="1"/>
</dbReference>
<comment type="pathway">
    <text evidence="6">Quinol/quinone metabolism; menaquinone biosynthesis; menaquinol from 1,4-dihydroxy-2-naphthoate: step 2/2.</text>
</comment>
<organism evidence="7 8">
    <name type="scientific">Paucilactobacillus wasatchensis</name>
    <dbReference type="NCBI Taxonomy" id="1335616"/>
    <lineage>
        <taxon>Bacteria</taxon>
        <taxon>Bacillati</taxon>
        <taxon>Bacillota</taxon>
        <taxon>Bacilli</taxon>
        <taxon>Lactobacillales</taxon>
        <taxon>Lactobacillaceae</taxon>
        <taxon>Paucilactobacillus</taxon>
    </lineage>
</organism>
<proteinExistence type="inferred from homology"/>
<gene>
    <name evidence="6 7" type="primary">menG</name>
    <name evidence="7" type="ORF">WDC_0524</name>
</gene>
<dbReference type="Gene3D" id="3.40.50.150">
    <property type="entry name" value="Vaccinia Virus protein VP39"/>
    <property type="match status" value="1"/>
</dbReference>
<evidence type="ECO:0000256" key="5">
    <source>
        <dbReference type="ARBA" id="ARBA00059758"/>
    </source>
</evidence>
<dbReference type="PATRIC" id="fig|1335616.4.peg.524"/>
<dbReference type="InterPro" id="IPR023576">
    <property type="entry name" value="UbiE/COQ5_MeTrFase_CS"/>
</dbReference>
<evidence type="ECO:0000256" key="6">
    <source>
        <dbReference type="HAMAP-Rule" id="MF_01813"/>
    </source>
</evidence>
<dbReference type="PROSITE" id="PS01184">
    <property type="entry name" value="UBIE_2"/>
    <property type="match status" value="1"/>
</dbReference>